<name>F0F3T4_9BACT</name>
<protein>
    <submittedName>
        <fullName evidence="2">Uncharacterized protein</fullName>
    </submittedName>
</protein>
<sequence length="69" mass="7644">MEPHDPEHETVREHGSRPSGTGFPSVGNTIPNRLGTGFPPAGERMSGGCEYRDRRPVKKKTAKHHIILQ</sequence>
<gene>
    <name evidence="2" type="ORF">HMPREF9141_0250</name>
</gene>
<keyword evidence="3" id="KW-1185">Reference proteome</keyword>
<dbReference type="HOGENOM" id="CLU_2772468_0_0_10"/>
<dbReference type="EMBL" id="AEWX01000002">
    <property type="protein sequence ID" value="EGC21214.1"/>
    <property type="molecule type" value="Genomic_DNA"/>
</dbReference>
<accession>F0F3T4</accession>
<feature type="compositionally biased region" description="Basic and acidic residues" evidence="1">
    <location>
        <begin position="1"/>
        <end position="16"/>
    </location>
</feature>
<proteinExistence type="predicted"/>
<organism evidence="2 3">
    <name type="scientific">Prevotella multiformis DSM 16608</name>
    <dbReference type="NCBI Taxonomy" id="888743"/>
    <lineage>
        <taxon>Bacteria</taxon>
        <taxon>Pseudomonadati</taxon>
        <taxon>Bacteroidota</taxon>
        <taxon>Bacteroidia</taxon>
        <taxon>Bacteroidales</taxon>
        <taxon>Prevotellaceae</taxon>
        <taxon>Prevotella</taxon>
    </lineage>
</organism>
<evidence type="ECO:0000256" key="1">
    <source>
        <dbReference type="SAM" id="MobiDB-lite"/>
    </source>
</evidence>
<dbReference type="Proteomes" id="UP000005697">
    <property type="component" value="Unassembled WGS sequence"/>
</dbReference>
<comment type="caution">
    <text evidence="2">The sequence shown here is derived from an EMBL/GenBank/DDBJ whole genome shotgun (WGS) entry which is preliminary data.</text>
</comment>
<evidence type="ECO:0000313" key="2">
    <source>
        <dbReference type="EMBL" id="EGC21214.1"/>
    </source>
</evidence>
<feature type="region of interest" description="Disordered" evidence="1">
    <location>
        <begin position="1"/>
        <end position="69"/>
    </location>
</feature>
<reference evidence="2 3" key="1">
    <citation type="submission" date="2011-01" db="EMBL/GenBank/DDBJ databases">
        <authorList>
            <person name="Muzny D."/>
            <person name="Qin X."/>
            <person name="Deng J."/>
            <person name="Jiang H."/>
            <person name="Liu Y."/>
            <person name="Qu J."/>
            <person name="Song X.-Z."/>
            <person name="Zhang L."/>
            <person name="Thornton R."/>
            <person name="Coyle M."/>
            <person name="Francisco L."/>
            <person name="Jackson L."/>
            <person name="Javaid M."/>
            <person name="Korchina V."/>
            <person name="Kovar C."/>
            <person name="Mata R."/>
            <person name="Mathew T."/>
            <person name="Ngo R."/>
            <person name="Nguyen L."/>
            <person name="Nguyen N."/>
            <person name="Okwuonu G."/>
            <person name="Ongeri F."/>
            <person name="Pham C."/>
            <person name="Simmons D."/>
            <person name="Wilczek-Boney K."/>
            <person name="Hale W."/>
            <person name="Jakkamsetti A."/>
            <person name="Pham P."/>
            <person name="Ruth R."/>
            <person name="San Lucas F."/>
            <person name="Warren J."/>
            <person name="Zhang J."/>
            <person name="Zhao Z."/>
            <person name="Zhou C."/>
            <person name="Zhu D."/>
            <person name="Lee S."/>
            <person name="Bess C."/>
            <person name="Blankenburg K."/>
            <person name="Forbes L."/>
            <person name="Fu Q."/>
            <person name="Gubbala S."/>
            <person name="Hirani K."/>
            <person name="Jayaseelan J.C."/>
            <person name="Lara F."/>
            <person name="Munidasa M."/>
            <person name="Palculict T."/>
            <person name="Patil S."/>
            <person name="Pu L.-L."/>
            <person name="Saada N."/>
            <person name="Tang L."/>
            <person name="Weissenberger G."/>
            <person name="Zhu Y."/>
            <person name="Hemphill L."/>
            <person name="Shang Y."/>
            <person name="Youmans B."/>
            <person name="Ayvaz T."/>
            <person name="Ross M."/>
            <person name="Santibanez J."/>
            <person name="Aqrawi P."/>
            <person name="Gross S."/>
            <person name="Joshi V."/>
            <person name="Fowler G."/>
            <person name="Nazareth L."/>
            <person name="Reid J."/>
            <person name="Worley K."/>
            <person name="Petrosino J."/>
            <person name="Highlander S."/>
            <person name="Gibbs R."/>
        </authorList>
    </citation>
    <scope>NUCLEOTIDE SEQUENCE [LARGE SCALE GENOMIC DNA]</scope>
    <source>
        <strain evidence="2 3">DSM 16608</strain>
    </source>
</reference>
<dbReference type="AlphaFoldDB" id="F0F3T4"/>
<evidence type="ECO:0000313" key="3">
    <source>
        <dbReference type="Proteomes" id="UP000005697"/>
    </source>
</evidence>
<dbReference type="STRING" id="888743.HMPREF9141_0250"/>
<feature type="compositionally biased region" description="Basic residues" evidence="1">
    <location>
        <begin position="55"/>
        <end position="69"/>
    </location>
</feature>